<feature type="region of interest" description="Disordered" evidence="1">
    <location>
        <begin position="1"/>
        <end position="38"/>
    </location>
</feature>
<evidence type="ECO:0000313" key="2">
    <source>
        <dbReference type="EMBL" id="OWK02015.1"/>
    </source>
</evidence>
<comment type="caution">
    <text evidence="2">The sequence shown here is derived from an EMBL/GenBank/DDBJ whole genome shotgun (WGS) entry which is preliminary data.</text>
</comment>
<dbReference type="EMBL" id="MKHE01000026">
    <property type="protein sequence ID" value="OWK02015.1"/>
    <property type="molecule type" value="Genomic_DNA"/>
</dbReference>
<accession>A0A212C7R4</accession>
<feature type="compositionally biased region" description="Basic residues" evidence="1">
    <location>
        <begin position="1"/>
        <end position="32"/>
    </location>
</feature>
<reference evidence="2 3" key="1">
    <citation type="journal article" date="2018" name="Mol. Genet. Genomics">
        <title>The red deer Cervus elaphus genome CerEla1.0: sequencing, annotating, genes, and chromosomes.</title>
        <authorList>
            <person name="Bana N.A."/>
            <person name="Nyiri A."/>
            <person name="Nagy J."/>
            <person name="Frank K."/>
            <person name="Nagy T."/>
            <person name="Steger V."/>
            <person name="Schiller M."/>
            <person name="Lakatos P."/>
            <person name="Sugar L."/>
            <person name="Horn P."/>
            <person name="Barta E."/>
            <person name="Orosz L."/>
        </authorList>
    </citation>
    <scope>NUCLEOTIDE SEQUENCE [LARGE SCALE GENOMIC DNA]</scope>
    <source>
        <strain evidence="2">Hungarian</strain>
    </source>
</reference>
<protein>
    <submittedName>
        <fullName evidence="2">Uncharacterized protein</fullName>
    </submittedName>
</protein>
<name>A0A212C7R4_CEREH</name>
<evidence type="ECO:0000313" key="3">
    <source>
        <dbReference type="Proteomes" id="UP000242450"/>
    </source>
</evidence>
<keyword evidence="3" id="KW-1185">Reference proteome</keyword>
<dbReference type="OrthoDB" id="9834378at2759"/>
<sequence>MSRQKTRRRVTHTQVRNTRRRPATALKKKKMRTTCQSKVPTRISTGKWALVTMKKKKVVGRSRRVKRGTDLRTEVVADLEKGMATIVTVTNPNTRQIPMKEKGVKRETEAGVPGNPKIKKNPSTDESGSIRHEC</sequence>
<feature type="compositionally biased region" description="Basic and acidic residues" evidence="1">
    <location>
        <begin position="98"/>
        <end position="109"/>
    </location>
</feature>
<dbReference type="AlphaFoldDB" id="A0A212C7R4"/>
<feature type="region of interest" description="Disordered" evidence="1">
    <location>
        <begin position="94"/>
        <end position="134"/>
    </location>
</feature>
<dbReference type="Proteomes" id="UP000242450">
    <property type="component" value="Chromosome 26"/>
</dbReference>
<organism evidence="2 3">
    <name type="scientific">Cervus elaphus hippelaphus</name>
    <name type="common">European red deer</name>
    <dbReference type="NCBI Taxonomy" id="46360"/>
    <lineage>
        <taxon>Eukaryota</taxon>
        <taxon>Metazoa</taxon>
        <taxon>Chordata</taxon>
        <taxon>Craniata</taxon>
        <taxon>Vertebrata</taxon>
        <taxon>Euteleostomi</taxon>
        <taxon>Mammalia</taxon>
        <taxon>Eutheria</taxon>
        <taxon>Laurasiatheria</taxon>
        <taxon>Artiodactyla</taxon>
        <taxon>Ruminantia</taxon>
        <taxon>Pecora</taxon>
        <taxon>Cervidae</taxon>
        <taxon>Cervinae</taxon>
        <taxon>Cervus</taxon>
    </lineage>
</organism>
<evidence type="ECO:0000256" key="1">
    <source>
        <dbReference type="SAM" id="MobiDB-lite"/>
    </source>
</evidence>
<gene>
    <name evidence="2" type="ORF">Celaphus_00019075</name>
</gene>
<proteinExistence type="predicted"/>